<feature type="region of interest" description="Disordered" evidence="1">
    <location>
        <begin position="1"/>
        <end position="41"/>
    </location>
</feature>
<feature type="compositionally biased region" description="Low complexity" evidence="1">
    <location>
        <begin position="61"/>
        <end position="96"/>
    </location>
</feature>
<dbReference type="PROSITE" id="PS50234">
    <property type="entry name" value="VWFA"/>
    <property type="match status" value="1"/>
</dbReference>
<feature type="compositionally biased region" description="Low complexity" evidence="1">
    <location>
        <begin position="1"/>
        <end position="18"/>
    </location>
</feature>
<evidence type="ECO:0000313" key="4">
    <source>
        <dbReference type="Proteomes" id="UP001527925"/>
    </source>
</evidence>
<name>A0ABR4NHJ2_9FUNG</name>
<feature type="compositionally biased region" description="Low complexity" evidence="1">
    <location>
        <begin position="116"/>
        <end position="127"/>
    </location>
</feature>
<proteinExistence type="predicted"/>
<dbReference type="Gene3D" id="3.40.50.410">
    <property type="entry name" value="von Willebrand factor, type A domain"/>
    <property type="match status" value="1"/>
</dbReference>
<sequence>MGLLAKAKANAAAAAAAQPPAPPTPVYDFKPSGLVEVPPDNTLQRQRFNEQREAEFDEYMHQQQQLQHQQLLQQQQQQQQPYGDPHALAAQQQALHQEPRQYRGTPQRQETLYSTSSGPSSVVSGSGPSPPHIRLTPSSQPQFHQSHVAEKLNQIIHDNRLQAWYGSAAMQGLYDRLAGVDFAALGRHWRISPSIVFDLCSLALFDVVFFIDDSGSMVFEEDGSRIDDLKFILAKAAEVMTLFDDDGVQVRFMNSNVIGEGIRTTDHVNELVERVRFSGMTPLGTQFKSKVIDPIVLGPAMTGRLHKPVLAIIITDGEPTREPTDTLRTVILDAKKALSRTGYGPGALSIQIGQVGTDMKAQQFLSALDNDPEVGNMIDCTSNYEMESEEFNGKGAELSPELWLLKLCVGAIDRSYDDTD</sequence>
<organism evidence="3 4">
    <name type="scientific">Polyrhizophydium stewartii</name>
    <dbReference type="NCBI Taxonomy" id="2732419"/>
    <lineage>
        <taxon>Eukaryota</taxon>
        <taxon>Fungi</taxon>
        <taxon>Fungi incertae sedis</taxon>
        <taxon>Chytridiomycota</taxon>
        <taxon>Chytridiomycota incertae sedis</taxon>
        <taxon>Chytridiomycetes</taxon>
        <taxon>Rhizophydiales</taxon>
        <taxon>Rhizophydiales incertae sedis</taxon>
        <taxon>Polyrhizophydium</taxon>
    </lineage>
</organism>
<accession>A0ABR4NHJ2</accession>
<evidence type="ECO:0000256" key="1">
    <source>
        <dbReference type="SAM" id="MobiDB-lite"/>
    </source>
</evidence>
<keyword evidence="4" id="KW-1185">Reference proteome</keyword>
<dbReference type="InterPro" id="IPR002035">
    <property type="entry name" value="VWF_A"/>
</dbReference>
<reference evidence="3 4" key="1">
    <citation type="submission" date="2023-09" db="EMBL/GenBank/DDBJ databases">
        <title>Pangenome analysis of Batrachochytrium dendrobatidis and related Chytrids.</title>
        <authorList>
            <person name="Yacoub M.N."/>
            <person name="Stajich J.E."/>
            <person name="James T.Y."/>
        </authorList>
    </citation>
    <scope>NUCLEOTIDE SEQUENCE [LARGE SCALE GENOMIC DNA]</scope>
    <source>
        <strain evidence="3 4">JEL0888</strain>
    </source>
</reference>
<feature type="compositionally biased region" description="Polar residues" evidence="1">
    <location>
        <begin position="104"/>
        <end position="115"/>
    </location>
</feature>
<dbReference type="SUPFAM" id="SSF53300">
    <property type="entry name" value="vWA-like"/>
    <property type="match status" value="1"/>
</dbReference>
<protein>
    <recommendedName>
        <fullName evidence="2">VWFA domain-containing protein</fullName>
    </recommendedName>
</protein>
<feature type="region of interest" description="Disordered" evidence="1">
    <location>
        <begin position="57"/>
        <end position="144"/>
    </location>
</feature>
<dbReference type="InterPro" id="IPR036465">
    <property type="entry name" value="vWFA_dom_sf"/>
</dbReference>
<dbReference type="PANTHER" id="PTHR34706:SF2">
    <property type="entry name" value="RFEF"/>
    <property type="match status" value="1"/>
</dbReference>
<gene>
    <name evidence="3" type="ORF">HK105_201768</name>
</gene>
<dbReference type="PANTHER" id="PTHR34706">
    <property type="entry name" value="SLR1338 PROTEIN"/>
    <property type="match status" value="1"/>
</dbReference>
<comment type="caution">
    <text evidence="3">The sequence shown here is derived from an EMBL/GenBank/DDBJ whole genome shotgun (WGS) entry which is preliminary data.</text>
</comment>
<dbReference type="EMBL" id="JADGIZ020000005">
    <property type="protein sequence ID" value="KAL2918934.1"/>
    <property type="molecule type" value="Genomic_DNA"/>
</dbReference>
<dbReference type="Proteomes" id="UP001527925">
    <property type="component" value="Unassembled WGS sequence"/>
</dbReference>
<evidence type="ECO:0000313" key="3">
    <source>
        <dbReference type="EMBL" id="KAL2918934.1"/>
    </source>
</evidence>
<feature type="domain" description="VWFA" evidence="2">
    <location>
        <begin position="206"/>
        <end position="381"/>
    </location>
</feature>
<evidence type="ECO:0000259" key="2">
    <source>
        <dbReference type="PROSITE" id="PS50234"/>
    </source>
</evidence>